<dbReference type="Pfam" id="PF08241">
    <property type="entry name" value="Methyltransf_11"/>
    <property type="match status" value="1"/>
</dbReference>
<organism evidence="2 3">
    <name type="scientific">Nocardioides euryhalodurans</name>
    <dbReference type="NCBI Taxonomy" id="2518370"/>
    <lineage>
        <taxon>Bacteria</taxon>
        <taxon>Bacillati</taxon>
        <taxon>Actinomycetota</taxon>
        <taxon>Actinomycetes</taxon>
        <taxon>Propionibacteriales</taxon>
        <taxon>Nocardioidaceae</taxon>
        <taxon>Nocardioides</taxon>
    </lineage>
</organism>
<reference evidence="2 3" key="1">
    <citation type="submission" date="2019-03" db="EMBL/GenBank/DDBJ databases">
        <title>Three New Species of Nocardioides, Nocardioides euryhalodurans sp. nov., Nocardioides seonyuensis sp. nov. and Nocardioides eburneoflavus sp. nov., Iolated from Soil.</title>
        <authorList>
            <person name="Roh S.G."/>
            <person name="Lee C."/>
            <person name="Kim M.-K."/>
            <person name="Kim S.B."/>
        </authorList>
    </citation>
    <scope>NUCLEOTIDE SEQUENCE [LARGE SCALE GENOMIC DNA]</scope>
    <source>
        <strain evidence="2 3">MMS17-SY117</strain>
    </source>
</reference>
<dbReference type="SUPFAM" id="SSF53335">
    <property type="entry name" value="S-adenosyl-L-methionine-dependent methyltransferases"/>
    <property type="match status" value="1"/>
</dbReference>
<keyword evidence="3" id="KW-1185">Reference proteome</keyword>
<dbReference type="AlphaFoldDB" id="A0A4P7GKT3"/>
<dbReference type="GO" id="GO:0008757">
    <property type="term" value="F:S-adenosylmethionine-dependent methyltransferase activity"/>
    <property type="evidence" value="ECO:0007669"/>
    <property type="project" value="InterPro"/>
</dbReference>
<keyword evidence="2" id="KW-0808">Transferase</keyword>
<accession>A0A4P7GKT3</accession>
<keyword evidence="2" id="KW-0489">Methyltransferase</keyword>
<sequence length="264" mass="29053">MATRTDVYSHGHDASVLRAHGARTIANSAAYLEPDLQPGVSVLDVGCGVGSITAEITDRVHPGRVVGVDVVWEAVRATREASADVRVALASGYRLPFADGSFDVVHAHQVLQHLSDPVAALQELRRVCRPGGVVAVRDADYAAMTWWPDAAGLDDWLRVYRAVAHGNDAEPDAGRRLRAWCRAAGFTDLACSASIWSFASPEERRWWGHQWAERSQHSAFARQALERGLAAEEDLGRIAEAWREWAEDEDGWFLVPHAEVRCRA</sequence>
<dbReference type="GO" id="GO:0032259">
    <property type="term" value="P:methylation"/>
    <property type="evidence" value="ECO:0007669"/>
    <property type="project" value="UniProtKB-KW"/>
</dbReference>
<evidence type="ECO:0000313" key="3">
    <source>
        <dbReference type="Proteomes" id="UP000294894"/>
    </source>
</evidence>
<dbReference type="PANTHER" id="PTHR43591">
    <property type="entry name" value="METHYLTRANSFERASE"/>
    <property type="match status" value="1"/>
</dbReference>
<dbReference type="Proteomes" id="UP000294894">
    <property type="component" value="Chromosome"/>
</dbReference>
<dbReference type="CDD" id="cd02440">
    <property type="entry name" value="AdoMet_MTases"/>
    <property type="match status" value="1"/>
</dbReference>
<gene>
    <name evidence="2" type="ORF">EXE57_10740</name>
</gene>
<dbReference type="RefSeq" id="WP_135077373.1">
    <property type="nucleotide sequence ID" value="NZ_CP038267.1"/>
</dbReference>
<dbReference type="EMBL" id="CP038267">
    <property type="protein sequence ID" value="QBR92698.1"/>
    <property type="molecule type" value="Genomic_DNA"/>
</dbReference>
<proteinExistence type="predicted"/>
<dbReference type="InterPro" id="IPR013216">
    <property type="entry name" value="Methyltransf_11"/>
</dbReference>
<evidence type="ECO:0000313" key="2">
    <source>
        <dbReference type="EMBL" id="QBR92698.1"/>
    </source>
</evidence>
<feature type="domain" description="Methyltransferase type 11" evidence="1">
    <location>
        <begin position="43"/>
        <end position="135"/>
    </location>
</feature>
<dbReference type="InterPro" id="IPR029063">
    <property type="entry name" value="SAM-dependent_MTases_sf"/>
</dbReference>
<dbReference type="PANTHER" id="PTHR43591:SF24">
    <property type="entry name" value="2-METHOXY-6-POLYPRENYL-1,4-BENZOQUINOL METHYLASE, MITOCHONDRIAL"/>
    <property type="match status" value="1"/>
</dbReference>
<dbReference type="KEGG" id="noy:EXE57_10740"/>
<dbReference type="Gene3D" id="3.40.50.150">
    <property type="entry name" value="Vaccinia Virus protein VP39"/>
    <property type="match status" value="1"/>
</dbReference>
<name>A0A4P7GKT3_9ACTN</name>
<dbReference type="OrthoDB" id="9795634at2"/>
<evidence type="ECO:0000259" key="1">
    <source>
        <dbReference type="Pfam" id="PF08241"/>
    </source>
</evidence>
<protein>
    <submittedName>
        <fullName evidence="2">Methyltransferase domain-containing protein</fullName>
    </submittedName>
</protein>